<accession>A0ABU9GRI1</accession>
<dbReference type="Proteomes" id="UP001369082">
    <property type="component" value="Unassembled WGS sequence"/>
</dbReference>
<gene>
    <name evidence="2" type="ORF">V6256_09995</name>
</gene>
<proteinExistence type="predicted"/>
<keyword evidence="1" id="KW-0472">Membrane</keyword>
<dbReference type="EMBL" id="JBAKAZ010000035">
    <property type="protein sequence ID" value="MEL0629935.1"/>
    <property type="molecule type" value="Genomic_DNA"/>
</dbReference>
<evidence type="ECO:0000256" key="1">
    <source>
        <dbReference type="SAM" id="Phobius"/>
    </source>
</evidence>
<sequence length="89" mass="10608">MKSENKGVIKTLIAYKNTVAFLISSIGYIVLSLLSFKSMLFFPKNFQYFILLVFVCISINLFIYIYKREKQLVFFNKKLDRNDEEFLEE</sequence>
<name>A0ABU9GRI1_9GAMM</name>
<protein>
    <submittedName>
        <fullName evidence="2">Uncharacterized protein</fullName>
    </submittedName>
</protein>
<evidence type="ECO:0000313" key="2">
    <source>
        <dbReference type="EMBL" id="MEL0629935.1"/>
    </source>
</evidence>
<feature type="transmembrane region" description="Helical" evidence="1">
    <location>
        <begin position="46"/>
        <end position="66"/>
    </location>
</feature>
<organism evidence="2 3">
    <name type="scientific">Psychromonas aquatilis</name>
    <dbReference type="NCBI Taxonomy" id="2005072"/>
    <lineage>
        <taxon>Bacteria</taxon>
        <taxon>Pseudomonadati</taxon>
        <taxon>Pseudomonadota</taxon>
        <taxon>Gammaproteobacteria</taxon>
        <taxon>Alteromonadales</taxon>
        <taxon>Psychromonadaceae</taxon>
        <taxon>Psychromonas</taxon>
    </lineage>
</organism>
<keyword evidence="3" id="KW-1185">Reference proteome</keyword>
<feature type="transmembrane region" description="Helical" evidence="1">
    <location>
        <begin position="12"/>
        <end position="34"/>
    </location>
</feature>
<evidence type="ECO:0000313" key="3">
    <source>
        <dbReference type="Proteomes" id="UP001369082"/>
    </source>
</evidence>
<keyword evidence="1" id="KW-1133">Transmembrane helix</keyword>
<comment type="caution">
    <text evidence="2">The sequence shown here is derived from an EMBL/GenBank/DDBJ whole genome shotgun (WGS) entry which is preliminary data.</text>
</comment>
<keyword evidence="1" id="KW-0812">Transmembrane</keyword>
<reference evidence="2 3" key="1">
    <citation type="submission" date="2024-02" db="EMBL/GenBank/DDBJ databases">
        <title>Bacteria isolated from the canopy kelp, Nereocystis luetkeana.</title>
        <authorList>
            <person name="Pfister C.A."/>
            <person name="Younker I.T."/>
            <person name="Light S.H."/>
        </authorList>
    </citation>
    <scope>NUCLEOTIDE SEQUENCE [LARGE SCALE GENOMIC DNA]</scope>
    <source>
        <strain evidence="2 3">TI.1.05</strain>
    </source>
</reference>
<dbReference type="RefSeq" id="WP_341598068.1">
    <property type="nucleotide sequence ID" value="NZ_JBAKAZ010000035.1"/>
</dbReference>